<evidence type="ECO:0000313" key="2">
    <source>
        <dbReference type="EMBL" id="MYN45705.1"/>
    </source>
</evidence>
<feature type="transmembrane region" description="Helical" evidence="1">
    <location>
        <begin position="237"/>
        <end position="256"/>
    </location>
</feature>
<dbReference type="RefSeq" id="WP_161035271.1">
    <property type="nucleotide sequence ID" value="NZ_WWCL01000002.1"/>
</dbReference>
<comment type="caution">
    <text evidence="2">The sequence shown here is derived from an EMBL/GenBank/DDBJ whole genome shotgun (WGS) entry which is preliminary data.</text>
</comment>
<protein>
    <submittedName>
        <fullName evidence="2">DUF1700 domain-containing protein</fullName>
    </submittedName>
</protein>
<reference evidence="2" key="1">
    <citation type="submission" date="2019-12" db="EMBL/GenBank/DDBJ databases">
        <title>Novel species isolated from a subtropical stream in China.</title>
        <authorList>
            <person name="Lu H."/>
        </authorList>
    </citation>
    <scope>NUCLEOTIDE SEQUENCE [LARGE SCALE GENOMIC DNA]</scope>
    <source>
        <strain evidence="2">FT93W</strain>
    </source>
</reference>
<keyword evidence="1" id="KW-0472">Membrane</keyword>
<keyword evidence="3" id="KW-1185">Reference proteome</keyword>
<keyword evidence="1" id="KW-1133">Transmembrane helix</keyword>
<evidence type="ECO:0000313" key="3">
    <source>
        <dbReference type="Proteomes" id="UP000444316"/>
    </source>
</evidence>
<organism evidence="2 3">
    <name type="scientific">Duganella fentianensis</name>
    <dbReference type="NCBI Taxonomy" id="2692177"/>
    <lineage>
        <taxon>Bacteria</taxon>
        <taxon>Pseudomonadati</taxon>
        <taxon>Pseudomonadota</taxon>
        <taxon>Betaproteobacteria</taxon>
        <taxon>Burkholderiales</taxon>
        <taxon>Oxalobacteraceae</taxon>
        <taxon>Telluria group</taxon>
        <taxon>Duganella</taxon>
    </lineage>
</organism>
<accession>A0A845I1Q0</accession>
<evidence type="ECO:0000256" key="1">
    <source>
        <dbReference type="SAM" id="Phobius"/>
    </source>
</evidence>
<keyword evidence="1" id="KW-0812">Transmembrane</keyword>
<dbReference type="Pfam" id="PF22564">
    <property type="entry name" value="HAAS"/>
    <property type="match status" value="1"/>
</dbReference>
<feature type="transmembrane region" description="Helical" evidence="1">
    <location>
        <begin position="122"/>
        <end position="141"/>
    </location>
</feature>
<proteinExistence type="predicted"/>
<sequence>MNKQAYLEQLRLALQGLPPHTVAATLADYEQRYIDGLVAGRSESEIYQELEPPRQVAMALRTAAHLDAQLNQAQNGQPAADASPKKRPFHLLRMLGSLVGLALFNLFMVIPAAVYACLLGAVYISAFAFYIGGIALVSSGLSGQNELALEGPLRHVMAYTSSHFDTDEEQQAGEGWRMSIDSMGVQLHQDTESPRSQNTDDNLSRGGRLLNRAEAVAAGDLHITTDFDSGARTTQSLIGFGLILGGIGFCLLGVVLSRYTMTGLKRYAAANLSLLRGQ</sequence>
<feature type="transmembrane region" description="Helical" evidence="1">
    <location>
        <begin position="95"/>
        <end position="116"/>
    </location>
</feature>
<dbReference type="EMBL" id="WWCL01000002">
    <property type="protein sequence ID" value="MYN45705.1"/>
    <property type="molecule type" value="Genomic_DNA"/>
</dbReference>
<dbReference type="Proteomes" id="UP000444316">
    <property type="component" value="Unassembled WGS sequence"/>
</dbReference>
<gene>
    <name evidence="2" type="ORF">GTP23_11660</name>
</gene>
<dbReference type="AlphaFoldDB" id="A0A845I1Q0"/>
<name>A0A845I1Q0_9BURK</name>